<dbReference type="EnsemblMetazoa" id="CLYHEMT007938.1">
    <property type="protein sequence ID" value="CLYHEMP007938.1"/>
    <property type="gene ID" value="CLYHEMG007938"/>
</dbReference>
<organism evidence="2 3">
    <name type="scientific">Clytia hemisphaerica</name>
    <dbReference type="NCBI Taxonomy" id="252671"/>
    <lineage>
        <taxon>Eukaryota</taxon>
        <taxon>Metazoa</taxon>
        <taxon>Cnidaria</taxon>
        <taxon>Hydrozoa</taxon>
        <taxon>Hydroidolina</taxon>
        <taxon>Leptothecata</taxon>
        <taxon>Obeliida</taxon>
        <taxon>Clytiidae</taxon>
        <taxon>Clytia</taxon>
    </lineage>
</organism>
<dbReference type="Proteomes" id="UP000594262">
    <property type="component" value="Unplaced"/>
</dbReference>
<sequence length="557" mass="64813">NESATKDFSPKWICIGLRLLWCLGVDPSPKRFWKTSVAAGSWRFSILILWLVWRKLFLLGTYYLWLRDCPEKMVCKECGGEVIFEEFHICLDCGVIQSTASEIATAALSDYSETHQQDRYVKLNKKIDSKAFREFKSRFLSLTYHLNSPVSVINKGDQLLPDLFNLCRHSRHIIKHAYMLALLFYTYESHGGSPISLQTYLQKVPPLSPHINVTKIFNNVKTFFKFPNHCRKELVEINVTQHIKQLSQIILKPDVREEISLGDLEDLANRLAKLIRNKSWHTGVHFSVLSEIEHVSVASVVIAAHCQISLLSRKREHFSRKKRRSFRYETINFEELCKKSAFTLRTLNKWISEVQNHLYHIYKSMPACPGSIKGHKFVGQVLVQILDYLDLEIDDIDPEDFERADKRLILKRNFLLGCLIDFLMKEQEGKGKLIKSEMKDQSCPFPYKKFHEHTKSLVSSSQDFSDCVIHLNAKRNIIYFGEDLIALQHMELMYELFENGASFEELKTEKLSNLTRKYIESKESSSELDFDPEEDDNLNKYIRTREEIKLVSSMGSC</sequence>
<reference evidence="2" key="1">
    <citation type="submission" date="2021-01" db="UniProtKB">
        <authorList>
            <consortium name="EnsemblMetazoa"/>
        </authorList>
    </citation>
    <scope>IDENTIFICATION</scope>
</reference>
<keyword evidence="1" id="KW-0472">Membrane</keyword>
<name>A0A7M5V8L4_9CNID</name>
<keyword evidence="1" id="KW-1133">Transmembrane helix</keyword>
<protein>
    <submittedName>
        <fullName evidence="2">Uncharacterized protein</fullName>
    </submittedName>
</protein>
<accession>A0A7M5V8L4</accession>
<keyword evidence="3" id="KW-1185">Reference proteome</keyword>
<dbReference type="AlphaFoldDB" id="A0A7M5V8L4"/>
<keyword evidence="1" id="KW-0812">Transmembrane</keyword>
<feature type="transmembrane region" description="Helical" evidence="1">
    <location>
        <begin position="44"/>
        <end position="65"/>
    </location>
</feature>
<evidence type="ECO:0000256" key="1">
    <source>
        <dbReference type="SAM" id="Phobius"/>
    </source>
</evidence>
<proteinExistence type="predicted"/>
<evidence type="ECO:0000313" key="3">
    <source>
        <dbReference type="Proteomes" id="UP000594262"/>
    </source>
</evidence>
<evidence type="ECO:0000313" key="2">
    <source>
        <dbReference type="EnsemblMetazoa" id="CLYHEMP007938.1"/>
    </source>
</evidence>